<evidence type="ECO:0000256" key="1">
    <source>
        <dbReference type="SAM" id="MobiDB-lite"/>
    </source>
</evidence>
<name>A0A1H7LR00_HALLR</name>
<dbReference type="AlphaFoldDB" id="A0A1H7LR00"/>
<feature type="region of interest" description="Disordered" evidence="1">
    <location>
        <begin position="14"/>
        <end position="46"/>
    </location>
</feature>
<protein>
    <recommendedName>
        <fullName evidence="4">Transcription antitermination protein</fullName>
    </recommendedName>
</protein>
<dbReference type="EMBL" id="FOAD01000002">
    <property type="protein sequence ID" value="SEL00885.1"/>
    <property type="molecule type" value="Genomic_DNA"/>
</dbReference>
<reference evidence="2 3" key="1">
    <citation type="submission" date="2016-10" db="EMBL/GenBank/DDBJ databases">
        <authorList>
            <person name="de Groot N.N."/>
        </authorList>
    </citation>
    <scope>NUCLEOTIDE SEQUENCE [LARGE SCALE GENOMIC DNA]</scope>
    <source>
        <strain evidence="2 3">CDM_5</strain>
    </source>
</reference>
<evidence type="ECO:0008006" key="4">
    <source>
        <dbReference type="Google" id="ProtNLM"/>
    </source>
</evidence>
<sequence>MFYILTHRRPSKAGIGRLGQHYHGSRGVTDRLPNSPPPMGTNPKRPYTQHMSDLLDTLRDDHETPLSRLGSSKALYAVTGGEMEGDAVRAAAAAEADAAADLFDWWADDEPNDEAAALFSDLADTAREHADTVDSEPSGDEPNVYDVLAEFESTDGRLGGALARALVSLKTVEQMVGFFVGDADPMTASTFRTLKSDLNDQLDIIEDAIDDLVEDEAVAREAADAVVEAAYDEYVETLEGMGIKPKNVC</sequence>
<evidence type="ECO:0000313" key="3">
    <source>
        <dbReference type="Proteomes" id="UP000183894"/>
    </source>
</evidence>
<organism evidence="2 3">
    <name type="scientific">Haloferax larsenii</name>
    <dbReference type="NCBI Taxonomy" id="302484"/>
    <lineage>
        <taxon>Archaea</taxon>
        <taxon>Methanobacteriati</taxon>
        <taxon>Methanobacteriota</taxon>
        <taxon>Stenosarchaea group</taxon>
        <taxon>Halobacteria</taxon>
        <taxon>Halobacteriales</taxon>
        <taxon>Haloferacaceae</taxon>
        <taxon>Haloferax</taxon>
    </lineage>
</organism>
<proteinExistence type="predicted"/>
<gene>
    <name evidence="2" type="ORF">SAMN04488691_102384</name>
</gene>
<accession>A0A1H7LR00</accession>
<evidence type="ECO:0000313" key="2">
    <source>
        <dbReference type="EMBL" id="SEL00885.1"/>
    </source>
</evidence>
<dbReference type="Proteomes" id="UP000183894">
    <property type="component" value="Unassembled WGS sequence"/>
</dbReference>